<gene>
    <name evidence="7" type="ORF">SAMN02745723_106167</name>
</gene>
<dbReference type="GO" id="GO:0009055">
    <property type="term" value="F:electron transfer activity"/>
    <property type="evidence" value="ECO:0007669"/>
    <property type="project" value="InterPro"/>
</dbReference>
<dbReference type="InterPro" id="IPR036909">
    <property type="entry name" value="Cyt_c-like_dom_sf"/>
</dbReference>
<feature type="signal peptide" evidence="5">
    <location>
        <begin position="1"/>
        <end position="25"/>
    </location>
</feature>
<proteinExistence type="predicted"/>
<evidence type="ECO:0000256" key="1">
    <source>
        <dbReference type="ARBA" id="ARBA00022617"/>
    </source>
</evidence>
<dbReference type="PROSITE" id="PS51007">
    <property type="entry name" value="CYTC"/>
    <property type="match status" value="1"/>
</dbReference>
<comment type="caution">
    <text evidence="7">The sequence shown here is derived from an EMBL/GenBank/DDBJ whole genome shotgun (WGS) entry which is preliminary data.</text>
</comment>
<reference evidence="7 8" key="1">
    <citation type="submission" date="2016-10" db="EMBL/GenBank/DDBJ databases">
        <authorList>
            <person name="Varghese N."/>
            <person name="Submissions S."/>
        </authorList>
    </citation>
    <scope>NUCLEOTIDE SEQUENCE [LARGE SCALE GENOMIC DNA]</scope>
    <source>
        <strain evidence="7 8">DSM 5563</strain>
    </source>
</reference>
<evidence type="ECO:0000256" key="2">
    <source>
        <dbReference type="ARBA" id="ARBA00022723"/>
    </source>
</evidence>
<organism evidence="7 8">
    <name type="scientific">Pragia fontium DSM 5563 = ATCC 49100</name>
    <dbReference type="NCBI Taxonomy" id="1122977"/>
    <lineage>
        <taxon>Bacteria</taxon>
        <taxon>Pseudomonadati</taxon>
        <taxon>Pseudomonadota</taxon>
        <taxon>Gammaproteobacteria</taxon>
        <taxon>Enterobacterales</taxon>
        <taxon>Budviciaceae</taxon>
        <taxon>Pragia</taxon>
    </lineage>
</organism>
<keyword evidence="3 4" id="KW-0408">Iron</keyword>
<dbReference type="AlphaFoldDB" id="A0AAJ4WBH6"/>
<evidence type="ECO:0000313" key="7">
    <source>
        <dbReference type="EMBL" id="SFC99522.1"/>
    </source>
</evidence>
<feature type="domain" description="Cytochrome c" evidence="6">
    <location>
        <begin position="22"/>
        <end position="102"/>
    </location>
</feature>
<keyword evidence="5" id="KW-0732">Signal</keyword>
<dbReference type="Pfam" id="PF13442">
    <property type="entry name" value="Cytochrome_CBB3"/>
    <property type="match status" value="1"/>
</dbReference>
<dbReference type="Gene3D" id="1.10.760.10">
    <property type="entry name" value="Cytochrome c-like domain"/>
    <property type="match status" value="1"/>
</dbReference>
<keyword evidence="1 4" id="KW-0349">Heme</keyword>
<sequence>MTDLMRTLRVSLLLSGLLYSVSLSAQTTAGFYSQSCASCHGRNGEKTALNKARALSTLDEAQVIEALTVRRDGKIKGAGNKVKMRLSDDEIKHLAEYIQTLKVAK</sequence>
<accession>A0AAJ4WBH6</accession>
<dbReference type="InterPro" id="IPR009056">
    <property type="entry name" value="Cyt_c-like_dom"/>
</dbReference>
<evidence type="ECO:0000256" key="3">
    <source>
        <dbReference type="ARBA" id="ARBA00023004"/>
    </source>
</evidence>
<dbReference type="SUPFAM" id="SSF46626">
    <property type="entry name" value="Cytochrome c"/>
    <property type="match status" value="1"/>
</dbReference>
<keyword evidence="2 4" id="KW-0479">Metal-binding</keyword>
<dbReference type="GO" id="GO:0046872">
    <property type="term" value="F:metal ion binding"/>
    <property type="evidence" value="ECO:0007669"/>
    <property type="project" value="UniProtKB-KW"/>
</dbReference>
<feature type="chain" id="PRO_5042459554" evidence="5">
    <location>
        <begin position="26"/>
        <end position="105"/>
    </location>
</feature>
<evidence type="ECO:0000256" key="4">
    <source>
        <dbReference type="PROSITE-ProRule" id="PRU00433"/>
    </source>
</evidence>
<dbReference type="GO" id="GO:0020037">
    <property type="term" value="F:heme binding"/>
    <property type="evidence" value="ECO:0007669"/>
    <property type="project" value="InterPro"/>
</dbReference>
<evidence type="ECO:0000259" key="6">
    <source>
        <dbReference type="PROSITE" id="PS51007"/>
    </source>
</evidence>
<evidence type="ECO:0000313" key="8">
    <source>
        <dbReference type="Proteomes" id="UP000226420"/>
    </source>
</evidence>
<dbReference type="EMBL" id="FOLW01000006">
    <property type="protein sequence ID" value="SFC99522.1"/>
    <property type="molecule type" value="Genomic_DNA"/>
</dbReference>
<name>A0AAJ4WBH6_9GAMM</name>
<dbReference type="Proteomes" id="UP000226420">
    <property type="component" value="Unassembled WGS sequence"/>
</dbReference>
<evidence type="ECO:0000256" key="5">
    <source>
        <dbReference type="SAM" id="SignalP"/>
    </source>
</evidence>
<protein>
    <submittedName>
        <fullName evidence="7">Cytochrome c553</fullName>
    </submittedName>
</protein>